<dbReference type="InterPro" id="IPR008949">
    <property type="entry name" value="Isoprenoid_synthase_dom_sf"/>
</dbReference>
<keyword evidence="4" id="KW-0479">Metal-binding</keyword>
<dbReference type="InterPro" id="IPR000092">
    <property type="entry name" value="Polyprenyl_synt"/>
</dbReference>
<dbReference type="EMBL" id="CP072385">
    <property type="protein sequence ID" value="QUC12160.1"/>
    <property type="molecule type" value="Genomic_DNA"/>
</dbReference>
<sequence length="360" mass="37797">MLIPPAHDPMSSVFISAVGRTLAEFLDEQAGLADRTGATAVLDAAHACVAGGKRLRPAFCYWGYVAAAGRPIDPGPLLRAAASLDLLHASLLVHDDLLDGSDTRRGAPSAHRRFEALLPGPRAARFGEAAAILLGDVLFSWSAEMFENAGLSPEAVRRAASVLATMRSEVLLGQYLDVAAAFGATDRSTPRAQADTAEKVLEFKSARYSVRRPAELGATLGEAPPGLLAALGTYGSLLGRAFQLRDDILGVFGDPEATGKPAGDDIREGKRTVLVLTALENGDARQHDTLDSLLGTPGLTEEDLTTAREIIEATGARNSCEELIARSTTDALTALEGADMDAEGRSALITLAGLATDRDR</sequence>
<dbReference type="EC" id="2.5.1.90" evidence="8"/>
<gene>
    <name evidence="8" type="primary">ispB</name>
    <name evidence="7" type="ORF">J5A53_05580</name>
    <name evidence="8" type="ORF">NCTC12967_02005</name>
</gene>
<name>A0A3N4D4J1_9ACTN</name>
<evidence type="ECO:0000313" key="8">
    <source>
        <dbReference type="EMBL" id="VEH70699.1"/>
    </source>
</evidence>
<dbReference type="PANTHER" id="PTHR12001">
    <property type="entry name" value="GERANYLGERANYL PYROPHOSPHATE SYNTHASE"/>
    <property type="match status" value="1"/>
</dbReference>
<dbReference type="Proteomes" id="UP000273044">
    <property type="component" value="Chromosome"/>
</dbReference>
<dbReference type="Gene3D" id="1.10.600.10">
    <property type="entry name" value="Farnesyl Diphosphate Synthase"/>
    <property type="match status" value="1"/>
</dbReference>
<dbReference type="OrthoDB" id="4497239at2"/>
<evidence type="ECO:0000256" key="2">
    <source>
        <dbReference type="ARBA" id="ARBA00006706"/>
    </source>
</evidence>
<reference evidence="8 9" key="1">
    <citation type="submission" date="2018-12" db="EMBL/GenBank/DDBJ databases">
        <authorList>
            <consortium name="Pathogen Informatics"/>
        </authorList>
    </citation>
    <scope>NUCLEOTIDE SEQUENCE [LARGE SCALE GENOMIC DNA]</scope>
    <source>
        <strain evidence="8 9">NCTC12967</strain>
    </source>
</reference>
<dbReference type="AlphaFoldDB" id="A0A3N4D4J1"/>
<dbReference type="CDD" id="cd00685">
    <property type="entry name" value="Trans_IPPS_HT"/>
    <property type="match status" value="1"/>
</dbReference>
<dbReference type="Pfam" id="PF00348">
    <property type="entry name" value="polyprenyl_synt"/>
    <property type="match status" value="1"/>
</dbReference>
<comment type="similarity">
    <text evidence="2 6">Belongs to the FPP/GGPP synthase family.</text>
</comment>
<dbReference type="Proteomes" id="UP000677180">
    <property type="component" value="Chromosome"/>
</dbReference>
<evidence type="ECO:0000313" key="7">
    <source>
        <dbReference type="EMBL" id="QUC12160.1"/>
    </source>
</evidence>
<reference evidence="7" key="2">
    <citation type="submission" date="2021-03" db="EMBL/GenBank/DDBJ databases">
        <title>Human Oral Microbial Genomes.</title>
        <authorList>
            <person name="Johnston C.D."/>
            <person name="Chen T."/>
            <person name="Dewhirst F.E."/>
        </authorList>
    </citation>
    <scope>NUCLEOTIDE SEQUENCE</scope>
    <source>
        <strain evidence="7">F0714</strain>
    </source>
</reference>
<proteinExistence type="inferred from homology"/>
<dbReference type="GeneID" id="64407457"/>
<dbReference type="PROSITE" id="PS00444">
    <property type="entry name" value="POLYPRENYL_SYNTHASE_2"/>
    <property type="match status" value="1"/>
</dbReference>
<comment type="cofactor">
    <cofactor evidence="1">
        <name>Mg(2+)</name>
        <dbReference type="ChEBI" id="CHEBI:18420"/>
    </cofactor>
</comment>
<organism evidence="8 9">
    <name type="scientific">Arachnia propionica</name>
    <dbReference type="NCBI Taxonomy" id="1750"/>
    <lineage>
        <taxon>Bacteria</taxon>
        <taxon>Bacillati</taxon>
        <taxon>Actinomycetota</taxon>
        <taxon>Actinomycetes</taxon>
        <taxon>Propionibacteriales</taxon>
        <taxon>Propionibacteriaceae</taxon>
        <taxon>Arachnia</taxon>
    </lineage>
</organism>
<accession>A0A3N4D4J1</accession>
<dbReference type="GO" id="GO:0008299">
    <property type="term" value="P:isoprenoid biosynthetic process"/>
    <property type="evidence" value="ECO:0007669"/>
    <property type="project" value="InterPro"/>
</dbReference>
<dbReference type="SFLD" id="SFLDG01017">
    <property type="entry name" value="Polyprenyl_Transferase_Like"/>
    <property type="match status" value="1"/>
</dbReference>
<keyword evidence="3 6" id="KW-0808">Transferase</keyword>
<evidence type="ECO:0000256" key="6">
    <source>
        <dbReference type="RuleBase" id="RU004466"/>
    </source>
</evidence>
<dbReference type="PANTHER" id="PTHR12001:SF85">
    <property type="entry name" value="SHORT CHAIN ISOPRENYL DIPHOSPHATE SYNTHASE"/>
    <property type="match status" value="1"/>
</dbReference>
<evidence type="ECO:0000256" key="1">
    <source>
        <dbReference type="ARBA" id="ARBA00001946"/>
    </source>
</evidence>
<dbReference type="EMBL" id="LR134406">
    <property type="protein sequence ID" value="VEH70699.1"/>
    <property type="molecule type" value="Genomic_DNA"/>
</dbReference>
<keyword evidence="5" id="KW-0460">Magnesium</keyword>
<dbReference type="SUPFAM" id="SSF48576">
    <property type="entry name" value="Terpenoid synthases"/>
    <property type="match status" value="1"/>
</dbReference>
<keyword evidence="9" id="KW-1185">Reference proteome</keyword>
<protein>
    <submittedName>
        <fullName evidence="8">Octaprenyl-diphosphate synthase</fullName>
        <ecNumber evidence="8">2.5.1.90</ecNumber>
    </submittedName>
    <submittedName>
        <fullName evidence="7">Polyprenyl synthetase family protein</fullName>
    </submittedName>
</protein>
<dbReference type="InterPro" id="IPR033749">
    <property type="entry name" value="Polyprenyl_synt_CS"/>
</dbReference>
<dbReference type="GO" id="GO:0046872">
    <property type="term" value="F:metal ion binding"/>
    <property type="evidence" value="ECO:0007669"/>
    <property type="project" value="UniProtKB-KW"/>
</dbReference>
<dbReference type="PROSITE" id="PS00723">
    <property type="entry name" value="POLYPRENYL_SYNTHASE_1"/>
    <property type="match status" value="1"/>
</dbReference>
<evidence type="ECO:0000256" key="5">
    <source>
        <dbReference type="ARBA" id="ARBA00022842"/>
    </source>
</evidence>
<evidence type="ECO:0000256" key="3">
    <source>
        <dbReference type="ARBA" id="ARBA00022679"/>
    </source>
</evidence>
<dbReference type="RefSeq" id="WP_014847054.1">
    <property type="nucleotide sequence ID" value="NZ_CP040007.1"/>
</dbReference>
<dbReference type="OMA" id="GMFRRGR"/>
<evidence type="ECO:0000256" key="4">
    <source>
        <dbReference type="ARBA" id="ARBA00022723"/>
    </source>
</evidence>
<dbReference type="SFLD" id="SFLDS00005">
    <property type="entry name" value="Isoprenoid_Synthase_Type_I"/>
    <property type="match status" value="1"/>
</dbReference>
<dbReference type="GO" id="GO:0106350">
    <property type="term" value="F:all-trans-octaprenyl-diphosphate synthase activity"/>
    <property type="evidence" value="ECO:0007669"/>
    <property type="project" value="UniProtKB-EC"/>
</dbReference>
<evidence type="ECO:0000313" key="9">
    <source>
        <dbReference type="Proteomes" id="UP000273044"/>
    </source>
</evidence>